<feature type="domain" description="Endonuclease GajA/Old nuclease/RecF-like AAA" evidence="1">
    <location>
        <begin position="1"/>
        <end position="450"/>
    </location>
</feature>
<dbReference type="Gene3D" id="3.40.50.300">
    <property type="entry name" value="P-loop containing nucleotide triphosphate hydrolases"/>
    <property type="match status" value="1"/>
</dbReference>
<dbReference type="PANTHER" id="PTHR43581:SF4">
    <property type="entry name" value="ATP_GTP PHOSPHATASE"/>
    <property type="match status" value="1"/>
</dbReference>
<accession>A0A9Q9J7R8</accession>
<dbReference type="Proteomes" id="UP001058429">
    <property type="component" value="Chromosome"/>
</dbReference>
<dbReference type="Pfam" id="PF20469">
    <property type="entry name" value="OLD-like_TOPRIM"/>
    <property type="match status" value="1"/>
</dbReference>
<organism evidence="3 4">
    <name type="scientific">Ligilactobacillus agilis</name>
    <dbReference type="NCBI Taxonomy" id="1601"/>
    <lineage>
        <taxon>Bacteria</taxon>
        <taxon>Bacillati</taxon>
        <taxon>Bacillota</taxon>
        <taxon>Bacilli</taxon>
        <taxon>Lactobacillales</taxon>
        <taxon>Lactobacillaceae</taxon>
        <taxon>Ligilactobacillus</taxon>
    </lineage>
</organism>
<dbReference type="InterPro" id="IPR034139">
    <property type="entry name" value="TOPRIM_OLD"/>
</dbReference>
<dbReference type="Pfam" id="PF13175">
    <property type="entry name" value="AAA_15"/>
    <property type="match status" value="1"/>
</dbReference>
<dbReference type="GeneID" id="75137453"/>
<protein>
    <submittedName>
        <fullName evidence="3">AAA family ATPase</fullName>
    </submittedName>
</protein>
<dbReference type="EMBL" id="CP104396">
    <property type="protein sequence ID" value="UXC62715.1"/>
    <property type="molecule type" value="Genomic_DNA"/>
</dbReference>
<dbReference type="RefSeq" id="WP_260902951.1">
    <property type="nucleotide sequence ID" value="NZ_CP104396.1"/>
</dbReference>
<reference evidence="3" key="1">
    <citation type="submission" date="2022-09" db="EMBL/GenBank/DDBJ databases">
        <title>Complete genome of Ligilactobacillus agilis AM_LB6, isolated from chicken feces.</title>
        <authorList>
            <person name="den Bakker H.C."/>
            <person name="Mann A."/>
        </authorList>
    </citation>
    <scope>NUCLEOTIDE SEQUENCE</scope>
    <source>
        <strain evidence="3">AM_LB6</strain>
    </source>
</reference>
<evidence type="ECO:0000259" key="1">
    <source>
        <dbReference type="Pfam" id="PF13175"/>
    </source>
</evidence>
<dbReference type="InterPro" id="IPR027417">
    <property type="entry name" value="P-loop_NTPase"/>
</dbReference>
<dbReference type="InterPro" id="IPR041685">
    <property type="entry name" value="AAA_GajA/Old/RecF-like"/>
</dbReference>
<dbReference type="InterPro" id="IPR051396">
    <property type="entry name" value="Bact_Antivir_Def_Nuclease"/>
</dbReference>
<dbReference type="PANTHER" id="PTHR43581">
    <property type="entry name" value="ATP/GTP PHOSPHATASE"/>
    <property type="match status" value="1"/>
</dbReference>
<evidence type="ECO:0000259" key="2">
    <source>
        <dbReference type="Pfam" id="PF20469"/>
    </source>
</evidence>
<dbReference type="CDD" id="cd01026">
    <property type="entry name" value="TOPRIM_OLD"/>
    <property type="match status" value="1"/>
</dbReference>
<evidence type="ECO:0000313" key="3">
    <source>
        <dbReference type="EMBL" id="UXC62715.1"/>
    </source>
</evidence>
<dbReference type="SUPFAM" id="SSF52540">
    <property type="entry name" value="P-loop containing nucleoside triphosphate hydrolases"/>
    <property type="match status" value="1"/>
</dbReference>
<evidence type="ECO:0000313" key="4">
    <source>
        <dbReference type="Proteomes" id="UP001058429"/>
    </source>
</evidence>
<name>A0A9Q9J7R8_9LACO</name>
<feature type="domain" description="OLD protein-like TOPRIM" evidence="2">
    <location>
        <begin position="508"/>
        <end position="571"/>
    </location>
</feature>
<proteinExistence type="predicted"/>
<sequence length="764" mass="88779">MFLKSIQLEHYRKFEKKEKIEFAHDSWNSDNTDNSKEVAEYISKSSTLIIGGNNSGKSTIINLLATIQKCKSGSRNIFSYNDFNLKYLKRWYDDNVFKSQNESNTDNVEKYPYLEFILEIGVDENEDIISNLEKILVVGDINETNSNNKQTVVTIKMRYELADTEKFKKALKDLEDDKADISKLMNTGIRDDISMNGEVSTRKEIEDKEDSQISKDDNLKIRYRYQYLYRKFLEIISKDYFVLNFYSLNSDAPVQDFTLAPLIKVKTIEANSVKNKDTLSRAYNKIVNTYIKNNGIEDFKKFIIETNYKLLEATDNNIKSILQNSIKTVESTKNLEMNLHPNITFEKIFEDNIVYEYIEDGNYIPEDQFGMGYTNLMVIIANIVDYINLYDGEDIHGAINILCIEEPETFMHPQMQELFIKNISKAITKLLGKVDKKTFQMVISTHSTHILNGKIHSGNTLDNIVYMNSKYINNDRNITNLLDSLLEEDTNEMNYIKKYISLELTDIFFADAVIFVEGPTEEMYIKYLISERELLQTHHIKVFSIDGAYAHKLSNLLETLGVKTIIYTDLDLKRNKSEKDVKKNDPNSMNIKNVTEKYSGKDCCLTTNQTLKEFVAEFKKEDIEDINSKIFELLKNNSEFLKVTMREISVYSQGKILGSYATSFEEALILTNCVEKYESKLECLLEQTLPRTDCIKLNNIEDKRADYSYYYQVKLSDKKRIFATNLIKMLMSSGKDSLLIPRYIEEGLKEIEEYFGDEKVEHGR</sequence>
<dbReference type="AlphaFoldDB" id="A0A9Q9J7R8"/>
<gene>
    <name evidence="3" type="ORF">N4562_06330</name>
</gene>